<dbReference type="AlphaFoldDB" id="K6D5H5"/>
<gene>
    <name evidence="1" type="ORF">BAZO_07819</name>
</gene>
<dbReference type="Gene3D" id="1.10.540.10">
    <property type="entry name" value="Acyl-CoA dehydrogenase/oxidase, N-terminal domain"/>
    <property type="match status" value="1"/>
</dbReference>
<dbReference type="GO" id="GO:0016627">
    <property type="term" value="F:oxidoreductase activity, acting on the CH-CH group of donors"/>
    <property type="evidence" value="ECO:0007669"/>
    <property type="project" value="InterPro"/>
</dbReference>
<proteinExistence type="predicted"/>
<protein>
    <submittedName>
        <fullName evidence="1">Acyl-CoA dehydrogenase</fullName>
    </submittedName>
</protein>
<dbReference type="Proteomes" id="UP000006315">
    <property type="component" value="Unassembled WGS sequence"/>
</dbReference>
<accession>K6D5H5</accession>
<dbReference type="EMBL" id="AJLR01000045">
    <property type="protein sequence ID" value="EKN67772.1"/>
    <property type="molecule type" value="Genomic_DNA"/>
</dbReference>
<dbReference type="Gene3D" id="2.40.110.10">
    <property type="entry name" value="Butyryl-CoA Dehydrogenase, subunit A, domain 2"/>
    <property type="match status" value="1"/>
</dbReference>
<comment type="caution">
    <text evidence="1">The sequence shown here is derived from an EMBL/GenBank/DDBJ whole genome shotgun (WGS) entry which is preliminary data.</text>
</comment>
<dbReference type="InterPro" id="IPR009100">
    <property type="entry name" value="AcylCoA_DH/oxidase_NM_dom_sf"/>
</dbReference>
<dbReference type="GO" id="GO:0050660">
    <property type="term" value="F:flavin adenine dinucleotide binding"/>
    <property type="evidence" value="ECO:0007669"/>
    <property type="project" value="InterPro"/>
</dbReference>
<reference evidence="1 2" key="1">
    <citation type="journal article" date="2012" name="Front. Microbiol.">
        <title>Redundancy and modularity in membrane-associated dissimilatory nitrate reduction in Bacillus.</title>
        <authorList>
            <person name="Heylen K."/>
            <person name="Keltjens J."/>
        </authorList>
    </citation>
    <scope>NUCLEOTIDE SEQUENCE [LARGE SCALE GENOMIC DNA]</scope>
    <source>
        <strain evidence="1 2">LMG 9581</strain>
    </source>
</reference>
<name>K6D5H5_SCHAZ</name>
<evidence type="ECO:0000313" key="1">
    <source>
        <dbReference type="EMBL" id="EKN67772.1"/>
    </source>
</evidence>
<keyword evidence="2" id="KW-1185">Reference proteome</keyword>
<evidence type="ECO:0000313" key="2">
    <source>
        <dbReference type="Proteomes" id="UP000006315"/>
    </source>
</evidence>
<dbReference type="STRING" id="1131731.BAZO_07819"/>
<dbReference type="InterPro" id="IPR046373">
    <property type="entry name" value="Acyl-CoA_Oxase/DH_mid-dom_sf"/>
</dbReference>
<dbReference type="PATRIC" id="fig|1131731.3.peg.1635"/>
<sequence>MLPKKYGGPQVDLRTFIKIIRTVAKHNASAAWLTYFYGLHNVVPAFLPEKGMDEVVNQGGMICDVFPPVGKVVKDGDGYRLTGTWDFASGILYCDWLGLGRINNRTAIRRRINGTLYEFA</sequence>
<dbReference type="InterPro" id="IPR037069">
    <property type="entry name" value="AcylCoA_DH/ox_N_sf"/>
</dbReference>
<dbReference type="SUPFAM" id="SSF56645">
    <property type="entry name" value="Acyl-CoA dehydrogenase NM domain-like"/>
    <property type="match status" value="1"/>
</dbReference>
<organism evidence="1 2">
    <name type="scientific">Schinkia azotoformans LMG 9581</name>
    <dbReference type="NCBI Taxonomy" id="1131731"/>
    <lineage>
        <taxon>Bacteria</taxon>
        <taxon>Bacillati</taxon>
        <taxon>Bacillota</taxon>
        <taxon>Bacilli</taxon>
        <taxon>Bacillales</taxon>
        <taxon>Bacillaceae</taxon>
        <taxon>Calidifontibacillus/Schinkia group</taxon>
        <taxon>Schinkia</taxon>
    </lineage>
</organism>